<protein>
    <recommendedName>
        <fullName evidence="12">DNA-directed RNA polymerase subunit</fullName>
        <ecNumber evidence="12">2.7.7.6</ecNumber>
    </recommendedName>
</protein>
<feature type="compositionally biased region" description="Acidic residues" evidence="13">
    <location>
        <begin position="1381"/>
        <end position="1390"/>
    </location>
</feature>
<dbReference type="Pfam" id="PF04997">
    <property type="entry name" value="RNA_pol_Rpb1_1"/>
    <property type="match status" value="1"/>
</dbReference>
<feature type="domain" description="RNA polymerase N-terminal" evidence="14">
    <location>
        <begin position="313"/>
        <end position="648"/>
    </location>
</feature>
<dbReference type="InterPro" id="IPR007083">
    <property type="entry name" value="RNA_pol_Rpb1_4"/>
</dbReference>
<dbReference type="GO" id="GO:0005736">
    <property type="term" value="C:RNA polymerase I complex"/>
    <property type="evidence" value="ECO:0007669"/>
    <property type="project" value="TreeGrafter"/>
</dbReference>
<evidence type="ECO:0000256" key="2">
    <source>
        <dbReference type="ARBA" id="ARBA00006460"/>
    </source>
</evidence>
<evidence type="ECO:0000256" key="6">
    <source>
        <dbReference type="ARBA" id="ARBA00022723"/>
    </source>
</evidence>
<keyword evidence="10" id="KW-0539">Nucleus</keyword>
<dbReference type="PANTHER" id="PTHR19376:SF11">
    <property type="entry name" value="DNA-DIRECTED RNA POLYMERASE I SUBUNIT RPA1"/>
    <property type="match status" value="1"/>
</dbReference>
<evidence type="ECO:0000256" key="4">
    <source>
        <dbReference type="ARBA" id="ARBA00022679"/>
    </source>
</evidence>
<evidence type="ECO:0000256" key="3">
    <source>
        <dbReference type="ARBA" id="ARBA00022478"/>
    </source>
</evidence>
<dbReference type="SUPFAM" id="SSF64484">
    <property type="entry name" value="beta and beta-prime subunits of DNA dependent RNA-polymerase"/>
    <property type="match status" value="1"/>
</dbReference>
<comment type="catalytic activity">
    <reaction evidence="11 12">
        <text>RNA(n) + a ribonucleoside 5'-triphosphate = RNA(n+1) + diphosphate</text>
        <dbReference type="Rhea" id="RHEA:21248"/>
        <dbReference type="Rhea" id="RHEA-COMP:14527"/>
        <dbReference type="Rhea" id="RHEA-COMP:17342"/>
        <dbReference type="ChEBI" id="CHEBI:33019"/>
        <dbReference type="ChEBI" id="CHEBI:61557"/>
        <dbReference type="ChEBI" id="CHEBI:140395"/>
        <dbReference type="EC" id="2.7.7.6"/>
    </reaction>
</comment>
<dbReference type="GO" id="GO:0046872">
    <property type="term" value="F:metal ion binding"/>
    <property type="evidence" value="ECO:0007669"/>
    <property type="project" value="UniProtKB-KW"/>
</dbReference>
<dbReference type="GeneID" id="90075873"/>
<dbReference type="InterPro" id="IPR007080">
    <property type="entry name" value="RNA_pol_Rpb1_1"/>
</dbReference>
<dbReference type="InterPro" id="IPR045867">
    <property type="entry name" value="DNA-dir_RpoC_beta_prime"/>
</dbReference>
<dbReference type="InterPro" id="IPR044893">
    <property type="entry name" value="RNA_pol_Rpb1_clamp_domain"/>
</dbReference>
<dbReference type="InterPro" id="IPR038120">
    <property type="entry name" value="Rpb1_funnel_sf"/>
</dbReference>
<sequence length="1644" mass="183668">MDIARPIGSEITSVDFSVLSDDEVKSLSVKQITNPQVFDNLGHPIAGGLYDLSLGAFLRNICATCGLDERNGCPGHQGHIQLPIPVYNPLFFTQLYNFLRASCVYCHKFKLHSSEIHLFKCKLQLLQHGLLKEADELEYLRVDGQQDVEDEDEAIEDDGDNKDSDEVNQKLIKFREDFIKKSIMENEGSPLTSAILEERKKVIHLFYSRLAARPKCQNCKMFSPGYRKDGFVKIFEKPLTEKQITNNRVRGMERQNMLPGSVKSHGAASSGSKYIMSSEVRSLLNAVFHSEQSLIQVLFNSRPMKSKNEINANMFFRTTLVVPPTRFRLPSKLGDEVHENSLNELLSKVLRSCLLIKTINSDLYNANTKNSGVTVEAKKTLFNRLMNAFVAVQNDVNSFIDSTKNQNNGGKLPVPGIKQALEKKEGLFRKHMMGKRVNYAARSVISPDPMLETNQVGVPPVFAKKLSFPEPVTAYNINEMRQAVINGPDKWPGALQVQNEDGSLISLIGMTLDQRKALADQLLTPSSSGGSNTDPRNLITNKKVYRHLKNDDMVLMNRQPTLHKASIMGHRVKVLPGEKTLRIHYANTGAYNADFDGDEMNMHFPQSRMGQAEARIIASTDSQYLTPTAGAPVRGLIQDHISAGVWLTNKDTFFTREQMQEYIYGCLRPEDGHTVNKKILTLPPTVWKPVPLWTGKQLISTILTNIQPKNMPGLNLTSKNKIKNEYWGKHSQENTVLFKNGELLCGILDKSQYGASKYGFVHAIHELYGAENAGKLLSILGRLFTNYIQATAFTCGMEDIYLTKEGNQWRKEILKKSLKAGKEAVVEVTQLDSSKDIPEDDPELLRRLEEIIRDDNKLGILDSITRSKVEKVATEVVNTILPAGTGKKFPHNSMQSMALSGAKGSQVNVSQIMCLLGQQSLEGRRVPLMVSGKSLPSFKPFETDARAGGFIKNRFYSGIRPQEYYFHCMAGREGLIDTAVKTARSGYLQRCLIKQLEGIHVSYDNSVRDSDGTMIQFLYGGDSVDTTKESYLKQFDFCFENSNSLRSRYDPASIVDALNLEDAAKYVKKMKKHYKKLGKNVDELKHYEDPIKYDPVITKFNPSKYVGSVSSTFQTDLKKFIKSRSDLFDKKKGKKSDQAISDSAFEALMHLKYMRSLVNPGEAVGIIAAQSIGEPSTQMTLNTFHFAGHGAANVTLGIPRLREIVMTASASIKTPQMYLPVLNDITDEQANVFCKSVAKIKFSELVDHVEVVETTSSGASVGDGGSARTYNITINFFNREEYDEEYNVSQNELAICTSTQFLQALETAIKKELSNQKKNGSLISINVGQAVSKDKQEPVAVAEAVGDDDGDDEKANSKTKQSVSYDDPDDEEVEIMREGEKSDEEDYDEDQIMKDGDSSESEDEADVTVTHDRFGSMTQDAKDRQNQVISAFNYISKFNFDDKDGKWCSFTLKLPSDTQKILMVDMVEETCRKVVIREIKNIGRCIFPPAKNGVRSLTTEGVNFKAMFDEDEVIDVNGITSNDVAAVLQTYGVEAARNTIVAEIYRVFATYGISVSSRHLDLIADYMTRDGTYLAFNRQGIDSSTSSFKKMSYETTCQFLTKAVLNNERENLDSPSAKLVIGNLAKVGTGSFDVLAKMPIKFDA</sequence>
<dbReference type="EC" id="2.7.7.6" evidence="12"/>
<evidence type="ECO:0000256" key="7">
    <source>
        <dbReference type="ARBA" id="ARBA00022833"/>
    </source>
</evidence>
<evidence type="ECO:0000256" key="11">
    <source>
        <dbReference type="ARBA" id="ARBA00048552"/>
    </source>
</evidence>
<dbReference type="Gene3D" id="4.10.860.120">
    <property type="entry name" value="RNA polymerase II, clamp domain"/>
    <property type="match status" value="1"/>
</dbReference>
<evidence type="ECO:0000256" key="13">
    <source>
        <dbReference type="SAM" id="MobiDB-lite"/>
    </source>
</evidence>
<keyword evidence="4 12" id="KW-0808">Transferase</keyword>
<comment type="caution">
    <text evidence="15">The sequence shown here is derived from an EMBL/GenBank/DDBJ whole genome shotgun (WGS) entry which is preliminary data.</text>
</comment>
<dbReference type="CDD" id="cd01435">
    <property type="entry name" value="RNAP_I_RPA1_N"/>
    <property type="match status" value="1"/>
</dbReference>
<dbReference type="InterPro" id="IPR007081">
    <property type="entry name" value="RNA_pol_Rpb1_5"/>
</dbReference>
<dbReference type="Pfam" id="PF04998">
    <property type="entry name" value="RNA_pol_Rpb1_5"/>
    <property type="match status" value="1"/>
</dbReference>
<dbReference type="Gene3D" id="2.40.40.20">
    <property type="match status" value="1"/>
</dbReference>
<dbReference type="InterPro" id="IPR007066">
    <property type="entry name" value="RNA_pol_Rpb1_3"/>
</dbReference>
<dbReference type="Gene3D" id="3.30.1490.180">
    <property type="entry name" value="RNA polymerase ii"/>
    <property type="match status" value="1"/>
</dbReference>
<keyword evidence="16" id="KW-1185">Reference proteome</keyword>
<dbReference type="Gene3D" id="1.10.274.100">
    <property type="entry name" value="RNA polymerase Rpb1, domain 3"/>
    <property type="match status" value="1"/>
</dbReference>
<evidence type="ECO:0000256" key="8">
    <source>
        <dbReference type="ARBA" id="ARBA00022842"/>
    </source>
</evidence>
<comment type="similarity">
    <text evidence="2 12">Belongs to the RNA polymerase beta' chain family.</text>
</comment>
<dbReference type="GO" id="GO:0003899">
    <property type="term" value="F:DNA-directed RNA polymerase activity"/>
    <property type="evidence" value="ECO:0007669"/>
    <property type="project" value="UniProtKB-EC"/>
</dbReference>
<keyword evidence="3 12" id="KW-0240">DNA-directed RNA polymerase</keyword>
<evidence type="ECO:0000313" key="16">
    <source>
        <dbReference type="Proteomes" id="UP001360560"/>
    </source>
</evidence>
<dbReference type="EMBL" id="BTFZ01000013">
    <property type="protein sequence ID" value="GMM37898.1"/>
    <property type="molecule type" value="Genomic_DNA"/>
</dbReference>
<accession>A0AAV5QST7</accession>
<dbReference type="Gene3D" id="1.10.132.30">
    <property type="match status" value="1"/>
</dbReference>
<dbReference type="GO" id="GO:0006352">
    <property type="term" value="P:DNA-templated transcription initiation"/>
    <property type="evidence" value="ECO:0007669"/>
    <property type="project" value="UniProtKB-ARBA"/>
</dbReference>
<dbReference type="InterPro" id="IPR042102">
    <property type="entry name" value="RNA_pol_Rpb1_3_sf"/>
</dbReference>
<dbReference type="GO" id="GO:0003677">
    <property type="term" value="F:DNA binding"/>
    <property type="evidence" value="ECO:0007669"/>
    <property type="project" value="InterPro"/>
</dbReference>
<gene>
    <name evidence="15" type="ORF">DASC09_052230</name>
</gene>
<comment type="subcellular location">
    <subcellularLocation>
        <location evidence="1">Nucleus</location>
    </subcellularLocation>
</comment>
<reference evidence="15 16" key="1">
    <citation type="journal article" date="2023" name="Elife">
        <title>Identification of key yeast species and microbe-microbe interactions impacting larval growth of Drosophila in the wild.</title>
        <authorList>
            <person name="Mure A."/>
            <person name="Sugiura Y."/>
            <person name="Maeda R."/>
            <person name="Honda K."/>
            <person name="Sakurai N."/>
            <person name="Takahashi Y."/>
            <person name="Watada M."/>
            <person name="Katoh T."/>
            <person name="Gotoh A."/>
            <person name="Gotoh Y."/>
            <person name="Taniguchi I."/>
            <person name="Nakamura K."/>
            <person name="Hayashi T."/>
            <person name="Katayama T."/>
            <person name="Uemura T."/>
            <person name="Hattori Y."/>
        </authorList>
    </citation>
    <scope>NUCLEOTIDE SEQUENCE [LARGE SCALE GENOMIC DNA]</scope>
    <source>
        <strain evidence="15 16">SC-9</strain>
    </source>
</reference>
<dbReference type="FunFam" id="1.10.132.30:FF:000005">
    <property type="entry name" value="DNA-directed RNA polymerase subunit"/>
    <property type="match status" value="1"/>
</dbReference>
<keyword evidence="6" id="KW-0479">Metal-binding</keyword>
<evidence type="ECO:0000256" key="10">
    <source>
        <dbReference type="ARBA" id="ARBA00023242"/>
    </source>
</evidence>
<evidence type="ECO:0000256" key="1">
    <source>
        <dbReference type="ARBA" id="ARBA00004123"/>
    </source>
</evidence>
<keyword evidence="5 12" id="KW-0548">Nucleotidyltransferase</keyword>
<dbReference type="Pfam" id="PF04983">
    <property type="entry name" value="RNA_pol_Rpb1_3"/>
    <property type="match status" value="1"/>
</dbReference>
<keyword evidence="9 12" id="KW-0804">Transcription</keyword>
<feature type="region of interest" description="Disordered" evidence="13">
    <location>
        <begin position="1333"/>
        <end position="1405"/>
    </location>
</feature>
<dbReference type="Gene3D" id="1.10.357.120">
    <property type="match status" value="1"/>
</dbReference>
<dbReference type="FunFam" id="2.40.40.20:FF:000019">
    <property type="entry name" value="DNA-directed RNA polymerase II subunit RPB1"/>
    <property type="match status" value="1"/>
</dbReference>
<evidence type="ECO:0000256" key="5">
    <source>
        <dbReference type="ARBA" id="ARBA00022695"/>
    </source>
</evidence>
<dbReference type="Proteomes" id="UP001360560">
    <property type="component" value="Unassembled WGS sequence"/>
</dbReference>
<dbReference type="FunFam" id="3.30.1490.180:FF:000003">
    <property type="entry name" value="DNA-directed RNA polymerase subunit"/>
    <property type="match status" value="1"/>
</dbReference>
<dbReference type="FunFam" id="4.10.860.120:FF:000006">
    <property type="entry name" value="DNA-directed RNA polymerase subunit"/>
    <property type="match status" value="1"/>
</dbReference>
<dbReference type="FunFam" id="1.10.274.100:FF:000006">
    <property type="entry name" value="DNA-directed RNA polymerase subunit"/>
    <property type="match status" value="1"/>
</dbReference>
<evidence type="ECO:0000256" key="12">
    <source>
        <dbReference type="RuleBase" id="RU004279"/>
    </source>
</evidence>
<dbReference type="PANTHER" id="PTHR19376">
    <property type="entry name" value="DNA-DIRECTED RNA POLYMERASE"/>
    <property type="match status" value="1"/>
</dbReference>
<keyword evidence="7" id="KW-0862">Zinc</keyword>
<comment type="function">
    <text evidence="12">DNA-dependent RNA polymerase catalyzes the transcription of DNA into RNA using the four ribonucleoside triphosphates as substrates.</text>
</comment>
<evidence type="ECO:0000313" key="15">
    <source>
        <dbReference type="EMBL" id="GMM37898.1"/>
    </source>
</evidence>
<dbReference type="InterPro" id="IPR006592">
    <property type="entry name" value="RNA_pol_N"/>
</dbReference>
<organism evidence="15 16">
    <name type="scientific">Saccharomycopsis crataegensis</name>
    <dbReference type="NCBI Taxonomy" id="43959"/>
    <lineage>
        <taxon>Eukaryota</taxon>
        <taxon>Fungi</taxon>
        <taxon>Dikarya</taxon>
        <taxon>Ascomycota</taxon>
        <taxon>Saccharomycotina</taxon>
        <taxon>Saccharomycetes</taxon>
        <taxon>Saccharomycopsidaceae</taxon>
        <taxon>Saccharomycopsis</taxon>
    </lineage>
</organism>
<dbReference type="RefSeq" id="XP_064854894.1">
    <property type="nucleotide sequence ID" value="XM_064998822.1"/>
</dbReference>
<dbReference type="Gene3D" id="3.30.70.2850">
    <property type="match status" value="2"/>
</dbReference>
<name>A0AAV5QST7_9ASCO</name>
<dbReference type="InterPro" id="IPR015699">
    <property type="entry name" value="DNA-dir_RNA_pol1_lsu_N"/>
</dbReference>
<proteinExistence type="inferred from homology"/>
<dbReference type="Pfam" id="PF00623">
    <property type="entry name" value="RNA_pol_Rpb1_2"/>
    <property type="match status" value="1"/>
</dbReference>
<evidence type="ECO:0000256" key="9">
    <source>
        <dbReference type="ARBA" id="ARBA00023163"/>
    </source>
</evidence>
<evidence type="ECO:0000259" key="14">
    <source>
        <dbReference type="SMART" id="SM00663"/>
    </source>
</evidence>
<dbReference type="Gene3D" id="1.10.150.390">
    <property type="match status" value="1"/>
</dbReference>
<dbReference type="InterPro" id="IPR000722">
    <property type="entry name" value="RNA_pol_asu"/>
</dbReference>
<dbReference type="Pfam" id="PF05000">
    <property type="entry name" value="RNA_pol_Rpb1_4"/>
    <property type="match status" value="1"/>
</dbReference>
<dbReference type="CDD" id="cd02735">
    <property type="entry name" value="RNAP_I_Rpa1_C"/>
    <property type="match status" value="1"/>
</dbReference>
<dbReference type="InterPro" id="IPR047107">
    <property type="entry name" value="DNA-dir_RNA_pol1_lsu_C"/>
</dbReference>
<dbReference type="SMART" id="SM00663">
    <property type="entry name" value="RPOLA_N"/>
    <property type="match status" value="1"/>
</dbReference>
<keyword evidence="8" id="KW-0460">Magnesium</keyword>